<evidence type="ECO:0000256" key="1">
    <source>
        <dbReference type="SAM" id="SignalP"/>
    </source>
</evidence>
<dbReference type="Gene3D" id="3.40.250.10">
    <property type="entry name" value="Rhodanese-like domain"/>
    <property type="match status" value="1"/>
</dbReference>
<evidence type="ECO:0000313" key="4">
    <source>
        <dbReference type="Proteomes" id="UP000019486"/>
    </source>
</evidence>
<evidence type="ECO:0000313" key="3">
    <source>
        <dbReference type="EMBL" id="EWY41051.1"/>
    </source>
</evidence>
<evidence type="ECO:0000259" key="2">
    <source>
        <dbReference type="PROSITE" id="PS50206"/>
    </source>
</evidence>
<dbReference type="NCBIfam" id="TIGR03865">
    <property type="entry name" value="PQQ_CXXCW"/>
    <property type="match status" value="1"/>
</dbReference>
<dbReference type="PROSITE" id="PS50206">
    <property type="entry name" value="RHODANESE_3"/>
    <property type="match status" value="1"/>
</dbReference>
<sequence length="187" mass="20049">MTRPTIAAALVAVAMVLSAVNTAAAVDYRMSDYRAPTPETVPGAVTVTTAQVEAMARSGEPILIDVYPAPPRPAAMPADSIWLPKARRTLRGAVWLPNVGYGALSADMERYFLDNLERLTGGDRGRVVVFFCEPECWMSWNAALRAVEHGYTDVRYYPEGAGGWAAAGHPLEDVQPEGDADAATGKP</sequence>
<dbReference type="InterPro" id="IPR036873">
    <property type="entry name" value="Rhodanese-like_dom_sf"/>
</dbReference>
<name>W9H8G8_9PROT</name>
<dbReference type="Pfam" id="PF00581">
    <property type="entry name" value="Rhodanese"/>
    <property type="match status" value="1"/>
</dbReference>
<feature type="signal peptide" evidence="1">
    <location>
        <begin position="1"/>
        <end position="25"/>
    </location>
</feature>
<reference evidence="3 4" key="1">
    <citation type="submission" date="2013-08" db="EMBL/GenBank/DDBJ databases">
        <title>The genome sequence of Skermanella stibiiresistens.</title>
        <authorList>
            <person name="Zhu W."/>
            <person name="Wang G."/>
        </authorList>
    </citation>
    <scope>NUCLEOTIDE SEQUENCE [LARGE SCALE GENOMIC DNA]</scope>
    <source>
        <strain evidence="3 4">SB22</strain>
    </source>
</reference>
<dbReference type="SUPFAM" id="SSF52821">
    <property type="entry name" value="Rhodanese/Cell cycle control phosphatase"/>
    <property type="match status" value="1"/>
</dbReference>
<dbReference type="EMBL" id="AVFL01000005">
    <property type="protein sequence ID" value="EWY41051.1"/>
    <property type="molecule type" value="Genomic_DNA"/>
</dbReference>
<dbReference type="OrthoDB" id="176845at2"/>
<gene>
    <name evidence="3" type="ORF">N825_30695</name>
</gene>
<protein>
    <submittedName>
        <fullName evidence="3">Rhodanese</fullName>
    </submittedName>
</protein>
<accession>W9H8G8</accession>
<dbReference type="Proteomes" id="UP000019486">
    <property type="component" value="Unassembled WGS sequence"/>
</dbReference>
<feature type="domain" description="Rhodanese" evidence="2">
    <location>
        <begin position="109"/>
        <end position="173"/>
    </location>
</feature>
<keyword evidence="4" id="KW-1185">Reference proteome</keyword>
<comment type="caution">
    <text evidence="3">The sequence shown here is derived from an EMBL/GenBank/DDBJ whole genome shotgun (WGS) entry which is preliminary data.</text>
</comment>
<dbReference type="STRING" id="1385369.N825_30695"/>
<dbReference type="InterPro" id="IPR022376">
    <property type="entry name" value="PQQ_CXXCW"/>
</dbReference>
<dbReference type="AlphaFoldDB" id="W9H8G8"/>
<dbReference type="InterPro" id="IPR001763">
    <property type="entry name" value="Rhodanese-like_dom"/>
</dbReference>
<organism evidence="3 4">
    <name type="scientific">Skermanella stibiiresistens SB22</name>
    <dbReference type="NCBI Taxonomy" id="1385369"/>
    <lineage>
        <taxon>Bacteria</taxon>
        <taxon>Pseudomonadati</taxon>
        <taxon>Pseudomonadota</taxon>
        <taxon>Alphaproteobacteria</taxon>
        <taxon>Rhodospirillales</taxon>
        <taxon>Azospirillaceae</taxon>
        <taxon>Skermanella</taxon>
    </lineage>
</organism>
<keyword evidence="1" id="KW-0732">Signal</keyword>
<proteinExistence type="predicted"/>
<feature type="chain" id="PRO_5004921695" evidence="1">
    <location>
        <begin position="26"/>
        <end position="187"/>
    </location>
</feature>